<feature type="transmembrane region" description="Helical" evidence="1">
    <location>
        <begin position="48"/>
        <end position="67"/>
    </location>
</feature>
<dbReference type="EMBL" id="JBHPKH010000048">
    <property type="protein sequence ID" value="MFC1572897.1"/>
    <property type="molecule type" value="Genomic_DNA"/>
</dbReference>
<accession>A0ABV6YKM5</accession>
<keyword evidence="1" id="KW-0472">Membrane</keyword>
<gene>
    <name evidence="2" type="ORF">ACFL6M_04780</name>
</gene>
<evidence type="ECO:0000313" key="3">
    <source>
        <dbReference type="Proteomes" id="UP001593833"/>
    </source>
</evidence>
<keyword evidence="3" id="KW-1185">Reference proteome</keyword>
<sequence length="132" mass="14737">MSSKQKHLEFIQGIINRMAANSFQLKGWNVVLVSALFVLSGKDAKAEYAVLAFLPALVFWGLDAYFLRQERLYRKLYVHVCSLNDTAINFDMSTARFGGTVDSWASTAFSRTLLPFHGAIVITVVIVALVFT</sequence>
<evidence type="ECO:0000313" key="2">
    <source>
        <dbReference type="EMBL" id="MFC1572897.1"/>
    </source>
</evidence>
<keyword evidence="1" id="KW-1133">Transmembrane helix</keyword>
<keyword evidence="1" id="KW-0812">Transmembrane</keyword>
<comment type="caution">
    <text evidence="2">The sequence shown here is derived from an EMBL/GenBank/DDBJ whole genome shotgun (WGS) entry which is preliminary data.</text>
</comment>
<reference evidence="2 3" key="1">
    <citation type="submission" date="2024-09" db="EMBL/GenBank/DDBJ databases">
        <authorList>
            <person name="D'Angelo T."/>
        </authorList>
    </citation>
    <scope>NUCLEOTIDE SEQUENCE [LARGE SCALE GENOMIC DNA]</scope>
    <source>
        <strain evidence="2">SAG AM-320-E07</strain>
    </source>
</reference>
<feature type="transmembrane region" description="Helical" evidence="1">
    <location>
        <begin position="25"/>
        <end position="42"/>
    </location>
</feature>
<name>A0ABV6YKM5_UNCEI</name>
<evidence type="ECO:0000256" key="1">
    <source>
        <dbReference type="SAM" id="Phobius"/>
    </source>
</evidence>
<feature type="transmembrane region" description="Helical" evidence="1">
    <location>
        <begin position="113"/>
        <end position="131"/>
    </location>
</feature>
<proteinExistence type="predicted"/>
<protein>
    <submittedName>
        <fullName evidence="2">Uncharacterized protein</fullName>
    </submittedName>
</protein>
<organism evidence="2 3">
    <name type="scientific">Eiseniibacteriota bacterium</name>
    <dbReference type="NCBI Taxonomy" id="2212470"/>
    <lineage>
        <taxon>Bacteria</taxon>
        <taxon>Candidatus Eiseniibacteriota</taxon>
    </lineage>
</organism>
<dbReference type="Proteomes" id="UP001593833">
    <property type="component" value="Unassembled WGS sequence"/>
</dbReference>